<dbReference type="PANTHER" id="PTHR43369:SF2">
    <property type="entry name" value="PHOSPHORIBOSYLGLYCINAMIDE FORMYLTRANSFERASE"/>
    <property type="match status" value="1"/>
</dbReference>
<sequence>MASYLLARLLSLTDATATTPEAATATTPRILVLISGSGTNLQALIDAELPGKIIHVLSNRKNAFGLERAQKAGIPTSYHNLVPYKSQYPTIEEARLAYDADLAQLILAQKPDLVVCAGWMHILTTNTLEPLQAQGIDIINLHPALPGQFDGKDAIARAWQAFQNGEITETGVMIHHVIAAVDRGEPILIKKIQLREGESVEELEQRVHEVEHVAIVEGTRMVLEDRLRK</sequence>
<dbReference type="Pfam" id="PF00551">
    <property type="entry name" value="Formyl_trans_N"/>
    <property type="match status" value="1"/>
</dbReference>
<dbReference type="Proteomes" id="UP000018144">
    <property type="component" value="Unassembled WGS sequence"/>
</dbReference>
<evidence type="ECO:0000256" key="2">
    <source>
        <dbReference type="ARBA" id="ARBA00012254"/>
    </source>
</evidence>
<accession>U4LNY0</accession>
<dbReference type="CDD" id="cd08645">
    <property type="entry name" value="FMT_core_GART"/>
    <property type="match status" value="1"/>
</dbReference>
<name>U4LNY0_PYROM</name>
<dbReference type="InterPro" id="IPR002376">
    <property type="entry name" value="Formyl_transf_N"/>
</dbReference>
<dbReference type="GO" id="GO:0004644">
    <property type="term" value="F:phosphoribosylglycinamide formyltransferase activity"/>
    <property type="evidence" value="ECO:0007669"/>
    <property type="project" value="UniProtKB-EC"/>
</dbReference>
<feature type="signal peptide" evidence="10">
    <location>
        <begin position="1"/>
        <end position="17"/>
    </location>
</feature>
<dbReference type="PANTHER" id="PTHR43369">
    <property type="entry name" value="PHOSPHORIBOSYLGLYCINAMIDE FORMYLTRANSFERASE"/>
    <property type="match status" value="1"/>
</dbReference>
<dbReference type="GO" id="GO:0005737">
    <property type="term" value="C:cytoplasm"/>
    <property type="evidence" value="ECO:0007669"/>
    <property type="project" value="TreeGrafter"/>
</dbReference>
<evidence type="ECO:0000256" key="4">
    <source>
        <dbReference type="ARBA" id="ARBA00022679"/>
    </source>
</evidence>
<dbReference type="HAMAP" id="MF_01930">
    <property type="entry name" value="PurN"/>
    <property type="match status" value="1"/>
</dbReference>
<keyword evidence="4 12" id="KW-0808">Transferase</keyword>
<protein>
    <recommendedName>
        <fullName evidence="3">Phosphoribosylglycinamide formyltransferase</fullName>
        <ecNumber evidence="2">2.1.2.2</ecNumber>
    </recommendedName>
    <alternativeName>
        <fullName evidence="8">5'-phosphoribosylglycinamide transformylase</fullName>
    </alternativeName>
    <alternativeName>
        <fullName evidence="7">GAR transformylase</fullName>
    </alternativeName>
</protein>
<evidence type="ECO:0000256" key="10">
    <source>
        <dbReference type="SAM" id="SignalP"/>
    </source>
</evidence>
<dbReference type="Gene3D" id="3.40.50.170">
    <property type="entry name" value="Formyl transferase, N-terminal domain"/>
    <property type="match status" value="1"/>
</dbReference>
<dbReference type="FunFam" id="3.40.50.170:FF:000009">
    <property type="entry name" value="Phosphoribosylglycinamide formyltransferase (Eurofung)"/>
    <property type="match status" value="1"/>
</dbReference>
<evidence type="ECO:0000313" key="13">
    <source>
        <dbReference type="Proteomes" id="UP000018144"/>
    </source>
</evidence>
<keyword evidence="10" id="KW-0732">Signal</keyword>
<keyword evidence="13" id="KW-1185">Reference proteome</keyword>
<comment type="catalytic activity">
    <reaction evidence="9">
        <text>N(1)-(5-phospho-beta-D-ribosyl)glycinamide + (6R)-10-formyltetrahydrofolate = N(2)-formyl-N(1)-(5-phospho-beta-D-ribosyl)glycinamide + (6S)-5,6,7,8-tetrahydrofolate + H(+)</text>
        <dbReference type="Rhea" id="RHEA:15053"/>
        <dbReference type="ChEBI" id="CHEBI:15378"/>
        <dbReference type="ChEBI" id="CHEBI:57453"/>
        <dbReference type="ChEBI" id="CHEBI:143788"/>
        <dbReference type="ChEBI" id="CHEBI:147286"/>
        <dbReference type="ChEBI" id="CHEBI:195366"/>
        <dbReference type="EC" id="2.1.2.2"/>
    </reaction>
</comment>
<dbReference type="EC" id="2.1.2.2" evidence="2"/>
<dbReference type="InterPro" id="IPR004607">
    <property type="entry name" value="GART"/>
</dbReference>
<dbReference type="AlphaFoldDB" id="U4LNY0"/>
<proteinExistence type="inferred from homology"/>
<keyword evidence="5" id="KW-0658">Purine biosynthesis</keyword>
<evidence type="ECO:0000256" key="9">
    <source>
        <dbReference type="ARBA" id="ARBA00047664"/>
    </source>
</evidence>
<reference evidence="12 13" key="1">
    <citation type="journal article" date="2013" name="PLoS Genet.">
        <title>The genome and development-dependent transcriptomes of Pyronema confluens: a window into fungal evolution.</title>
        <authorList>
            <person name="Traeger S."/>
            <person name="Altegoer F."/>
            <person name="Freitag M."/>
            <person name="Gabaldon T."/>
            <person name="Kempken F."/>
            <person name="Kumar A."/>
            <person name="Marcet-Houben M."/>
            <person name="Poggeler S."/>
            <person name="Stajich J.E."/>
            <person name="Nowrousian M."/>
        </authorList>
    </citation>
    <scope>NUCLEOTIDE SEQUENCE [LARGE SCALE GENOMIC DNA]</scope>
    <source>
        <strain evidence="13">CBS 100304</strain>
        <tissue evidence="12">Vegetative mycelium</tissue>
    </source>
</reference>
<evidence type="ECO:0000259" key="11">
    <source>
        <dbReference type="Pfam" id="PF00551"/>
    </source>
</evidence>
<evidence type="ECO:0000256" key="3">
    <source>
        <dbReference type="ARBA" id="ARBA00022076"/>
    </source>
</evidence>
<evidence type="ECO:0000256" key="6">
    <source>
        <dbReference type="ARBA" id="ARBA00038440"/>
    </source>
</evidence>
<evidence type="ECO:0000256" key="1">
    <source>
        <dbReference type="ARBA" id="ARBA00005054"/>
    </source>
</evidence>
<evidence type="ECO:0000256" key="5">
    <source>
        <dbReference type="ARBA" id="ARBA00022755"/>
    </source>
</evidence>
<evidence type="ECO:0000313" key="12">
    <source>
        <dbReference type="EMBL" id="CCX33277.1"/>
    </source>
</evidence>
<dbReference type="InterPro" id="IPR036477">
    <property type="entry name" value="Formyl_transf_N_sf"/>
</dbReference>
<feature type="chain" id="PRO_5004652514" description="Phosphoribosylglycinamide formyltransferase" evidence="10">
    <location>
        <begin position="18"/>
        <end position="229"/>
    </location>
</feature>
<dbReference type="STRING" id="1076935.U4LNY0"/>
<dbReference type="eggNOG" id="KOG3076">
    <property type="taxonomic scope" value="Eukaryota"/>
</dbReference>
<gene>
    <name evidence="12" type="ORF">PCON_14317</name>
</gene>
<dbReference type="OrthoDB" id="5575075at2759"/>
<organism evidence="12 13">
    <name type="scientific">Pyronema omphalodes (strain CBS 100304)</name>
    <name type="common">Pyronema confluens</name>
    <dbReference type="NCBI Taxonomy" id="1076935"/>
    <lineage>
        <taxon>Eukaryota</taxon>
        <taxon>Fungi</taxon>
        <taxon>Dikarya</taxon>
        <taxon>Ascomycota</taxon>
        <taxon>Pezizomycotina</taxon>
        <taxon>Pezizomycetes</taxon>
        <taxon>Pezizales</taxon>
        <taxon>Pyronemataceae</taxon>
        <taxon>Pyronema</taxon>
    </lineage>
</organism>
<dbReference type="GO" id="GO:0006189">
    <property type="term" value="P:'de novo' IMP biosynthetic process"/>
    <property type="evidence" value="ECO:0007669"/>
    <property type="project" value="InterPro"/>
</dbReference>
<dbReference type="SUPFAM" id="SSF53328">
    <property type="entry name" value="Formyltransferase"/>
    <property type="match status" value="1"/>
</dbReference>
<feature type="domain" description="Formyl transferase N-terminal" evidence="11">
    <location>
        <begin position="29"/>
        <end position="217"/>
    </location>
</feature>
<evidence type="ECO:0000256" key="7">
    <source>
        <dbReference type="ARBA" id="ARBA00041324"/>
    </source>
</evidence>
<comment type="pathway">
    <text evidence="1">Purine metabolism; IMP biosynthesis via de novo pathway; N(2)-formyl-N(1)-(5-phospho-D-ribosyl)glycinamide from N(1)-(5-phospho-D-ribosyl)glycinamide (10-formyl THF route): step 1/1.</text>
</comment>
<dbReference type="EMBL" id="HF936042">
    <property type="protein sequence ID" value="CCX33277.1"/>
    <property type="molecule type" value="Genomic_DNA"/>
</dbReference>
<comment type="similarity">
    <text evidence="6">Belongs to the GART family.</text>
</comment>
<dbReference type="NCBIfam" id="TIGR00639">
    <property type="entry name" value="PurN"/>
    <property type="match status" value="1"/>
</dbReference>
<dbReference type="OMA" id="HYVDEGM"/>
<evidence type="ECO:0000256" key="8">
    <source>
        <dbReference type="ARBA" id="ARBA00041682"/>
    </source>
</evidence>